<organism evidence="2">
    <name type="scientific">uncultured Spirochaetota bacterium</name>
    <dbReference type="NCBI Taxonomy" id="460511"/>
    <lineage>
        <taxon>Bacteria</taxon>
        <taxon>Pseudomonadati</taxon>
        <taxon>Spirochaetota</taxon>
        <taxon>environmental samples</taxon>
    </lineage>
</organism>
<evidence type="ECO:0000313" key="2">
    <source>
        <dbReference type="EMBL" id="VBB39180.1"/>
    </source>
</evidence>
<reference evidence="2" key="1">
    <citation type="submission" date="2018-07" db="EMBL/GenBank/DDBJ databases">
        <authorList>
            <consortium name="Genoscope - CEA"/>
            <person name="William W."/>
        </authorList>
    </citation>
    <scope>NUCLEOTIDE SEQUENCE</scope>
    <source>
        <strain evidence="2">IK1</strain>
    </source>
</reference>
<accession>A0A652ZTS5</accession>
<gene>
    <name evidence="2" type="ORF">TRIP_E190098</name>
</gene>
<dbReference type="EMBL" id="UPXP01000011">
    <property type="protein sequence ID" value="VBB39180.1"/>
    <property type="molecule type" value="Genomic_DNA"/>
</dbReference>
<name>A0A652ZTS5_9SPIR</name>
<evidence type="ECO:0000256" key="1">
    <source>
        <dbReference type="SAM" id="MobiDB-lite"/>
    </source>
</evidence>
<protein>
    <submittedName>
        <fullName evidence="2">Uncharacterized protein</fullName>
    </submittedName>
</protein>
<dbReference type="AlphaFoldDB" id="A0A652ZTS5"/>
<feature type="region of interest" description="Disordered" evidence="1">
    <location>
        <begin position="79"/>
        <end position="103"/>
    </location>
</feature>
<sequence length="116" mass="12666">MGNEDRRRLGLKDNPLRRCPGNFSGAFSTIFDAVAEFFSLAPGVENPPEGWGAPDAPINLQEDTPCVFSTLAPSTSTTSTEWIRSSVPAKRKPPDPSPSFRGARVSINPWLWPRPA</sequence>
<proteinExistence type="predicted"/>